<dbReference type="SUPFAM" id="SSF53056">
    <property type="entry name" value="beta-carbonic anhydrase, cab"/>
    <property type="match status" value="1"/>
</dbReference>
<keyword evidence="3 7" id="KW-0479">Metal-binding</keyword>
<evidence type="ECO:0000256" key="8">
    <source>
        <dbReference type="RuleBase" id="RU003956"/>
    </source>
</evidence>
<reference evidence="9 10" key="1">
    <citation type="submission" date="2020-04" db="EMBL/GenBank/DDBJ databases">
        <authorList>
            <person name="De Canck E."/>
        </authorList>
    </citation>
    <scope>NUCLEOTIDE SEQUENCE [LARGE SCALE GENOMIC DNA]</scope>
    <source>
        <strain evidence="9 10">LMG 28138</strain>
    </source>
</reference>
<evidence type="ECO:0000256" key="5">
    <source>
        <dbReference type="ARBA" id="ARBA00023239"/>
    </source>
</evidence>
<accession>A0A6S7BXF2</accession>
<comment type="similarity">
    <text evidence="1 8">Belongs to the beta-class carbonic anhydrase family.</text>
</comment>
<keyword evidence="4 7" id="KW-0862">Zinc</keyword>
<evidence type="ECO:0000256" key="2">
    <source>
        <dbReference type="ARBA" id="ARBA00012925"/>
    </source>
</evidence>
<dbReference type="AlphaFoldDB" id="A0A6S7BXF2"/>
<dbReference type="GO" id="GO:0071244">
    <property type="term" value="P:cellular response to carbon dioxide"/>
    <property type="evidence" value="ECO:0007669"/>
    <property type="project" value="TreeGrafter"/>
</dbReference>
<name>A0A6S7BXF2_9BURK</name>
<dbReference type="RefSeq" id="WP_175106675.1">
    <property type="nucleotide sequence ID" value="NZ_CADIKM010000024.1"/>
</dbReference>
<dbReference type="GO" id="GO:0034599">
    <property type="term" value="P:cellular response to oxidative stress"/>
    <property type="evidence" value="ECO:0007669"/>
    <property type="project" value="TreeGrafter"/>
</dbReference>
<dbReference type="PROSITE" id="PS00705">
    <property type="entry name" value="PROK_CO2_ANHYDRASE_2"/>
    <property type="match status" value="1"/>
</dbReference>
<dbReference type="PANTHER" id="PTHR11002">
    <property type="entry name" value="CARBONIC ANHYDRASE"/>
    <property type="match status" value="1"/>
</dbReference>
<dbReference type="Proteomes" id="UP000494115">
    <property type="component" value="Unassembled WGS sequence"/>
</dbReference>
<evidence type="ECO:0000256" key="1">
    <source>
        <dbReference type="ARBA" id="ARBA00006217"/>
    </source>
</evidence>
<evidence type="ECO:0000313" key="10">
    <source>
        <dbReference type="Proteomes" id="UP000494115"/>
    </source>
</evidence>
<comment type="catalytic activity">
    <reaction evidence="6 8">
        <text>hydrogencarbonate + H(+) = CO2 + H2O</text>
        <dbReference type="Rhea" id="RHEA:10748"/>
        <dbReference type="ChEBI" id="CHEBI:15377"/>
        <dbReference type="ChEBI" id="CHEBI:15378"/>
        <dbReference type="ChEBI" id="CHEBI:16526"/>
        <dbReference type="ChEBI" id="CHEBI:17544"/>
        <dbReference type="EC" id="4.2.1.1"/>
    </reaction>
</comment>
<evidence type="ECO:0000256" key="3">
    <source>
        <dbReference type="ARBA" id="ARBA00022723"/>
    </source>
</evidence>
<evidence type="ECO:0000256" key="7">
    <source>
        <dbReference type="PIRSR" id="PIRSR601765-1"/>
    </source>
</evidence>
<dbReference type="Gene3D" id="3.40.1050.10">
    <property type="entry name" value="Carbonic anhydrase"/>
    <property type="match status" value="1"/>
</dbReference>
<keyword evidence="10" id="KW-1185">Reference proteome</keyword>
<evidence type="ECO:0000313" key="9">
    <source>
        <dbReference type="EMBL" id="CAB3796731.1"/>
    </source>
</evidence>
<comment type="cofactor">
    <cofactor evidence="7">
        <name>Zn(2+)</name>
        <dbReference type="ChEBI" id="CHEBI:29105"/>
    </cofactor>
    <text evidence="7">Binds 1 zinc ion per subunit.</text>
</comment>
<feature type="binding site" evidence="7">
    <location>
        <position position="54"/>
    </location>
    <ligand>
        <name>Zn(2+)</name>
        <dbReference type="ChEBI" id="CHEBI:29105"/>
    </ligand>
</feature>
<proteinExistence type="inferred from homology"/>
<dbReference type="Pfam" id="PF00484">
    <property type="entry name" value="Pro_CA"/>
    <property type="match status" value="1"/>
</dbReference>
<evidence type="ECO:0000256" key="6">
    <source>
        <dbReference type="ARBA" id="ARBA00048348"/>
    </source>
</evidence>
<sequence length="147" mass="15898">MPAETITNAAPGDLFVLRNIANLLGTGSNTSSALEYALCILQVKHVVICGHHNCGGVRASLLPPNANAPHVNERIAPLRCLAEKHRDELEACESLDQKVSRLAELNVHAQLAVLRESDALKCAPRRPSLHGWIYGMNDGLLHELAAE</sequence>
<comment type="function">
    <text evidence="8">Reversible hydration of carbon dioxide.</text>
</comment>
<organism evidence="9 10">
    <name type="scientific">Pararobbsia alpina</name>
    <dbReference type="NCBI Taxonomy" id="621374"/>
    <lineage>
        <taxon>Bacteria</taxon>
        <taxon>Pseudomonadati</taxon>
        <taxon>Pseudomonadota</taxon>
        <taxon>Betaproteobacteria</taxon>
        <taxon>Burkholderiales</taxon>
        <taxon>Burkholderiaceae</taxon>
        <taxon>Pararobbsia</taxon>
    </lineage>
</organism>
<feature type="binding site" evidence="7">
    <location>
        <position position="51"/>
    </location>
    <ligand>
        <name>Zn(2+)</name>
        <dbReference type="ChEBI" id="CHEBI:29105"/>
    </ligand>
</feature>
<evidence type="ECO:0000256" key="4">
    <source>
        <dbReference type="ARBA" id="ARBA00022833"/>
    </source>
</evidence>
<dbReference type="SMART" id="SM00947">
    <property type="entry name" value="Pro_CA"/>
    <property type="match status" value="1"/>
</dbReference>
<keyword evidence="5 8" id="KW-0456">Lyase</keyword>
<dbReference type="GO" id="GO:0015976">
    <property type="term" value="P:carbon utilization"/>
    <property type="evidence" value="ECO:0007669"/>
    <property type="project" value="InterPro"/>
</dbReference>
<dbReference type="GO" id="GO:0008270">
    <property type="term" value="F:zinc ion binding"/>
    <property type="evidence" value="ECO:0007669"/>
    <property type="project" value="UniProtKB-UniRule"/>
</dbReference>
<dbReference type="InterPro" id="IPR015892">
    <property type="entry name" value="Carbonic_anhydrase_CS"/>
</dbReference>
<dbReference type="GO" id="GO:0004089">
    <property type="term" value="F:carbonate dehydratase activity"/>
    <property type="evidence" value="ECO:0007669"/>
    <property type="project" value="UniProtKB-UniRule"/>
</dbReference>
<dbReference type="EC" id="4.2.1.1" evidence="2 8"/>
<dbReference type="EMBL" id="CADIKM010000024">
    <property type="protein sequence ID" value="CAB3796731.1"/>
    <property type="molecule type" value="Genomic_DNA"/>
</dbReference>
<protein>
    <recommendedName>
        <fullName evidence="2 8">Carbonic anhydrase</fullName>
        <ecNumber evidence="2 8">4.2.1.1</ecNumber>
    </recommendedName>
    <alternativeName>
        <fullName evidence="8">Carbonate dehydratase</fullName>
    </alternativeName>
</protein>
<gene>
    <name evidence="9" type="primary">can_2</name>
    <name evidence="9" type="ORF">LMG28138_04141</name>
</gene>
<dbReference type="InterPro" id="IPR001765">
    <property type="entry name" value="Carbonic_anhydrase"/>
</dbReference>
<dbReference type="InterPro" id="IPR036874">
    <property type="entry name" value="Carbonic_anhydrase_sf"/>
</dbReference>
<dbReference type="PANTHER" id="PTHR11002:SF76">
    <property type="entry name" value="CARBONIC ANHYDRASE"/>
    <property type="match status" value="1"/>
</dbReference>